<dbReference type="Proteomes" id="UP000823775">
    <property type="component" value="Unassembled WGS sequence"/>
</dbReference>
<evidence type="ECO:0000313" key="1">
    <source>
        <dbReference type="EMBL" id="MCE0482527.1"/>
    </source>
</evidence>
<sequence>MFFIFRSVNIGFERFGFRAKKATNVSWRRVSSVCRVRSYASSLDSLLAEAVKDSGLKNPLLSLSKRFADGVFFSAVEISKLSWTQVEMMLSIGDVSDPDRDVVIHGKCPGSS</sequence>
<evidence type="ECO:0000313" key="2">
    <source>
        <dbReference type="Proteomes" id="UP000823775"/>
    </source>
</evidence>
<gene>
    <name evidence="1" type="ORF">HAX54_041356</name>
</gene>
<protein>
    <submittedName>
        <fullName evidence="1">Uncharacterized protein</fullName>
    </submittedName>
</protein>
<proteinExistence type="predicted"/>
<reference evidence="1 2" key="1">
    <citation type="journal article" date="2021" name="BMC Genomics">
        <title>Datura genome reveals duplications of psychoactive alkaloid biosynthetic genes and high mutation rate following tissue culture.</title>
        <authorList>
            <person name="Rajewski A."/>
            <person name="Carter-House D."/>
            <person name="Stajich J."/>
            <person name="Litt A."/>
        </authorList>
    </citation>
    <scope>NUCLEOTIDE SEQUENCE [LARGE SCALE GENOMIC DNA]</scope>
    <source>
        <strain evidence="1">AR-01</strain>
    </source>
</reference>
<name>A0ABS8VUF7_DATST</name>
<keyword evidence="2" id="KW-1185">Reference proteome</keyword>
<organism evidence="1 2">
    <name type="scientific">Datura stramonium</name>
    <name type="common">Jimsonweed</name>
    <name type="synonym">Common thornapple</name>
    <dbReference type="NCBI Taxonomy" id="4076"/>
    <lineage>
        <taxon>Eukaryota</taxon>
        <taxon>Viridiplantae</taxon>
        <taxon>Streptophyta</taxon>
        <taxon>Embryophyta</taxon>
        <taxon>Tracheophyta</taxon>
        <taxon>Spermatophyta</taxon>
        <taxon>Magnoliopsida</taxon>
        <taxon>eudicotyledons</taxon>
        <taxon>Gunneridae</taxon>
        <taxon>Pentapetalae</taxon>
        <taxon>asterids</taxon>
        <taxon>lamiids</taxon>
        <taxon>Solanales</taxon>
        <taxon>Solanaceae</taxon>
        <taxon>Solanoideae</taxon>
        <taxon>Datureae</taxon>
        <taxon>Datura</taxon>
    </lineage>
</organism>
<dbReference type="EMBL" id="JACEIK010005961">
    <property type="protein sequence ID" value="MCE0482527.1"/>
    <property type="molecule type" value="Genomic_DNA"/>
</dbReference>
<accession>A0ABS8VUF7</accession>
<comment type="caution">
    <text evidence="1">The sequence shown here is derived from an EMBL/GenBank/DDBJ whole genome shotgun (WGS) entry which is preliminary data.</text>
</comment>